<dbReference type="Pfam" id="PF14700">
    <property type="entry name" value="RPOL_N"/>
    <property type="match status" value="1"/>
</dbReference>
<evidence type="ECO:0000256" key="7">
    <source>
        <dbReference type="ARBA" id="ARBA00023314"/>
    </source>
</evidence>
<evidence type="ECO:0000256" key="1">
    <source>
        <dbReference type="ARBA" id="ARBA00009493"/>
    </source>
</evidence>
<dbReference type="GO" id="GO:0003899">
    <property type="term" value="F:DNA-directed RNA polymerase activity"/>
    <property type="evidence" value="ECO:0007669"/>
    <property type="project" value="UniProtKB-EC"/>
</dbReference>
<evidence type="ECO:0000256" key="5">
    <source>
        <dbReference type="ARBA" id="ARBA00022695"/>
    </source>
</evidence>
<evidence type="ECO:0000313" key="12">
    <source>
        <dbReference type="EMBL" id="QPB11943.1"/>
    </source>
</evidence>
<evidence type="ECO:0000256" key="10">
    <source>
        <dbReference type="SAM" id="MobiDB-lite"/>
    </source>
</evidence>
<organism evidence="12 13">
    <name type="scientific">Providencia phage PSTCR2</name>
    <dbReference type="NCBI Taxonomy" id="2783544"/>
    <lineage>
        <taxon>Viruses</taxon>
        <taxon>Duplodnaviria</taxon>
        <taxon>Heunggongvirae</taxon>
        <taxon>Uroviricota</taxon>
        <taxon>Caudoviricetes</taxon>
        <taxon>Autographivirales</taxon>
        <taxon>Autotranscriptaviridae</taxon>
        <taxon>Studiervirinae</taxon>
        <taxon>Solymavirus</taxon>
        <taxon>Solymavirus PSTCR2</taxon>
    </lineage>
</organism>
<evidence type="ECO:0000256" key="9">
    <source>
        <dbReference type="RuleBase" id="RU003805"/>
    </source>
</evidence>
<keyword evidence="3 9" id="KW-0240">DNA-directed RNA polymerase</keyword>
<dbReference type="InterPro" id="IPR046950">
    <property type="entry name" value="DNA-dir_Rpol_C_phage-type"/>
</dbReference>
<dbReference type="Pfam" id="PF00940">
    <property type="entry name" value="RNA_pol"/>
    <property type="match status" value="1"/>
</dbReference>
<dbReference type="PROSITE" id="PS00900">
    <property type="entry name" value="RNA_POL_PHAGE_1"/>
    <property type="match status" value="1"/>
</dbReference>
<dbReference type="InterPro" id="IPR037159">
    <property type="entry name" value="RNA_POL_N_sf"/>
</dbReference>
<dbReference type="InterPro" id="IPR029262">
    <property type="entry name" value="RPOL_N"/>
</dbReference>
<dbReference type="SUPFAM" id="SSF56672">
    <property type="entry name" value="DNA/RNA polymerases"/>
    <property type="match status" value="1"/>
</dbReference>
<comment type="function">
    <text evidence="9">DNA-dependent RNA polymerase catalyzes the transcription of DNA into RNA using the four ribonucleoside triphosphates as substrates.</text>
</comment>
<dbReference type="InterPro" id="IPR043502">
    <property type="entry name" value="DNA/RNA_pol_sf"/>
</dbReference>
<dbReference type="Proteomes" id="UP000663070">
    <property type="component" value="Segment"/>
</dbReference>
<dbReference type="EMBL" id="MW057854">
    <property type="protein sequence ID" value="QPB11943.1"/>
    <property type="molecule type" value="Genomic_DNA"/>
</dbReference>
<evidence type="ECO:0000256" key="2">
    <source>
        <dbReference type="ARBA" id="ARBA00012418"/>
    </source>
</evidence>
<accession>A0A873WHD3</accession>
<sequence length="892" mass="100918">MTTATSLKLQDIKPLDFSDIGNAIEPYNLLADNYGSYLAKTQLALEQEAYTLGEQRFKAQLNRMIERLNIDGHQAAKPILETVYPMALAAITPKLDKIRNDKRYALHRIGAEISDSAVCSIGIKIAISLVAREGYTPLTALNYAIGSSVEDEIRFRRLRVVDEAHYKKVIEPNLEKRVDQKYKREFLKAVESSMLNAEELTDSWVQWTTDECIHMGNIAVEALIEVGFLKLETRSNDGMSASYVVTLTGGIDERIAERATALAGISPVHQPMVVPPRKWTGIKQGAYWSRGQRPVPLIRTPTMSALNRYKDIEMPNVYKAVNLAQETAWRVNSKVLKVVNALTQWEKVKLDGWAQMNPEKKPKRPADADDNPELDKAWRKEMVKYYRKDEARKSKRLQLLTTIGQANKFEQFKAIWFPANLDWRGRLYFIPSFNPQGNDMTKGLLTFAKGKPIGKEGFFWLKVHGANCAGTTIEETGKKTDKVTLIERVKWVEDHHDMIIECAKSPLDNTEWMTMDSPFCFLAFCFEYKNVISHGLNTVVSLPVAFDGSCSGIQHFSCMLRDHIGGAAVNLVPSPEPSDIYQIVANKVIEKLQEDLNNGTDNYVDEVVDKKTGEIKLVKKLGSKVMAKGWLDYGVNRKVTKRSVMTLPYGSAEYGFRDQLLEDIIRPAIDKGVVCEFNDENNFQYAGYMAKLIWESVSVTVVAAVEAMKWLKVAAKLLAAQEKSGGEIVKPCLPVHWTTTDGFPVCQEYRAFESKRVKLMLLGEEIRLRVEDQRKWTIDRRKQESGISPNFVHSNDANHLRTTVVAANEKYGITQFALIHDSFGTLPADAGNLFKCVRETMVQIYTEHDVLEEFRTEVMKQLTEKQLVKMPELPAKGKLVIEDITNSEFAFA</sequence>
<reference evidence="12" key="1">
    <citation type="submission" date="2020-10" db="EMBL/GenBank/DDBJ databases">
        <title>Novel bacteriophages targeting Providencia spp. as potential agents for phage therapy.</title>
        <authorList>
            <person name="Rakov C."/>
            <person name="Alkalay-Oren S."/>
            <person name="Coppenhagen-Glazer S."/>
            <person name="Hazan R."/>
        </authorList>
    </citation>
    <scope>NUCLEOTIDE SEQUENCE</scope>
</reference>
<proteinExistence type="inferred from homology"/>
<feature type="region of interest" description="Disordered" evidence="10">
    <location>
        <begin position="353"/>
        <end position="373"/>
    </location>
</feature>
<keyword evidence="13" id="KW-1185">Reference proteome</keyword>
<evidence type="ECO:0000256" key="8">
    <source>
        <dbReference type="ARBA" id="ARBA00048552"/>
    </source>
</evidence>
<feature type="compositionally biased region" description="Basic and acidic residues" evidence="10">
    <location>
        <begin position="358"/>
        <end position="373"/>
    </location>
</feature>
<dbReference type="PANTHER" id="PTHR10102">
    <property type="entry name" value="DNA-DIRECTED RNA POLYMERASE, MITOCHONDRIAL"/>
    <property type="match status" value="1"/>
</dbReference>
<keyword evidence="6 9" id="KW-0804">Transcription</keyword>
<dbReference type="PANTHER" id="PTHR10102:SF0">
    <property type="entry name" value="DNA-DIRECTED RNA POLYMERASE, MITOCHONDRIAL"/>
    <property type="match status" value="1"/>
</dbReference>
<evidence type="ECO:0000256" key="6">
    <source>
        <dbReference type="ARBA" id="ARBA00023163"/>
    </source>
</evidence>
<evidence type="ECO:0000256" key="3">
    <source>
        <dbReference type="ARBA" id="ARBA00022478"/>
    </source>
</evidence>
<dbReference type="Gene3D" id="1.10.287.280">
    <property type="match status" value="1"/>
</dbReference>
<dbReference type="GO" id="GO:0000428">
    <property type="term" value="C:DNA-directed RNA polymerase complex"/>
    <property type="evidence" value="ECO:0007669"/>
    <property type="project" value="UniProtKB-KW"/>
</dbReference>
<dbReference type="Gene3D" id="1.10.287.260">
    <property type="match status" value="1"/>
</dbReference>
<dbReference type="SMART" id="SM01311">
    <property type="entry name" value="RPOL_N"/>
    <property type="match status" value="1"/>
</dbReference>
<keyword evidence="4 9" id="KW-0808">Transferase</keyword>
<protein>
    <recommendedName>
        <fullName evidence="2 9">DNA-directed RNA polymerase</fullName>
        <ecNumber evidence="2 9">2.7.7.6</ecNumber>
    </recommendedName>
</protein>
<evidence type="ECO:0000313" key="13">
    <source>
        <dbReference type="Proteomes" id="UP000663070"/>
    </source>
</evidence>
<dbReference type="Gene3D" id="1.10.150.20">
    <property type="entry name" value="5' to 3' exonuclease, C-terminal subdomain"/>
    <property type="match status" value="1"/>
</dbReference>
<comment type="catalytic activity">
    <reaction evidence="8 9">
        <text>RNA(n) + a ribonucleoside 5'-triphosphate = RNA(n+1) + diphosphate</text>
        <dbReference type="Rhea" id="RHEA:21248"/>
        <dbReference type="Rhea" id="RHEA-COMP:14527"/>
        <dbReference type="Rhea" id="RHEA-COMP:17342"/>
        <dbReference type="ChEBI" id="CHEBI:33019"/>
        <dbReference type="ChEBI" id="CHEBI:61557"/>
        <dbReference type="ChEBI" id="CHEBI:140395"/>
        <dbReference type="EC" id="2.7.7.6"/>
    </reaction>
</comment>
<feature type="domain" description="DNA-directed RNA polymerase N-terminal" evidence="11">
    <location>
        <begin position="40"/>
        <end position="326"/>
    </location>
</feature>
<name>A0A873WHD3_9CAUD</name>
<dbReference type="Gene3D" id="1.10.1320.10">
    <property type="entry name" value="DNA-directed RNA polymerase, N-terminal domain"/>
    <property type="match status" value="1"/>
</dbReference>
<dbReference type="PROSITE" id="PS00489">
    <property type="entry name" value="RNA_POL_PHAGE_2"/>
    <property type="match status" value="1"/>
</dbReference>
<keyword evidence="7" id="KW-1195">Viral transcription</keyword>
<dbReference type="InterPro" id="IPR024075">
    <property type="entry name" value="DNA-dir_RNA_pol_helix_hairp_sf"/>
</dbReference>
<comment type="similarity">
    <text evidence="1 9">Belongs to the phage and mitochondrial RNA polymerase family.</text>
</comment>
<dbReference type="EC" id="2.7.7.6" evidence="2 9"/>
<keyword evidence="5 9" id="KW-0548">Nucleotidyltransferase</keyword>
<dbReference type="GO" id="GO:0003677">
    <property type="term" value="F:DNA binding"/>
    <property type="evidence" value="ECO:0007669"/>
    <property type="project" value="InterPro"/>
</dbReference>
<dbReference type="GO" id="GO:0006351">
    <property type="term" value="P:DNA-templated transcription"/>
    <property type="evidence" value="ECO:0007669"/>
    <property type="project" value="InterPro"/>
</dbReference>
<evidence type="ECO:0000256" key="4">
    <source>
        <dbReference type="ARBA" id="ARBA00022679"/>
    </source>
</evidence>
<evidence type="ECO:0000259" key="11">
    <source>
        <dbReference type="SMART" id="SM01311"/>
    </source>
</evidence>
<dbReference type="GO" id="GO:0019083">
    <property type="term" value="P:viral transcription"/>
    <property type="evidence" value="ECO:0007669"/>
    <property type="project" value="UniProtKB-KW"/>
</dbReference>
<dbReference type="InterPro" id="IPR002092">
    <property type="entry name" value="DNA-dir_Rpol_phage-type"/>
</dbReference>